<feature type="region of interest" description="Disordered" evidence="1">
    <location>
        <begin position="114"/>
        <end position="144"/>
    </location>
</feature>
<name>A0A9Q0GDT1_9ROSI</name>
<dbReference type="Pfam" id="PF04194">
    <property type="entry name" value="PDCD2_C"/>
    <property type="match status" value="1"/>
</dbReference>
<keyword evidence="4" id="KW-1185">Reference proteome</keyword>
<organism evidence="3 4">
    <name type="scientific">Turnera subulata</name>
    <dbReference type="NCBI Taxonomy" id="218843"/>
    <lineage>
        <taxon>Eukaryota</taxon>
        <taxon>Viridiplantae</taxon>
        <taxon>Streptophyta</taxon>
        <taxon>Embryophyta</taxon>
        <taxon>Tracheophyta</taxon>
        <taxon>Spermatophyta</taxon>
        <taxon>Magnoliopsida</taxon>
        <taxon>eudicotyledons</taxon>
        <taxon>Gunneridae</taxon>
        <taxon>Pentapetalae</taxon>
        <taxon>rosids</taxon>
        <taxon>fabids</taxon>
        <taxon>Malpighiales</taxon>
        <taxon>Passifloraceae</taxon>
        <taxon>Turnera</taxon>
    </lineage>
</organism>
<feature type="region of interest" description="Disordered" evidence="1">
    <location>
        <begin position="161"/>
        <end position="191"/>
    </location>
</feature>
<evidence type="ECO:0000256" key="1">
    <source>
        <dbReference type="SAM" id="MobiDB-lite"/>
    </source>
</evidence>
<dbReference type="PANTHER" id="PTHR47762">
    <property type="entry name" value="OSJNBB0079B02.4 PROTEIN"/>
    <property type="match status" value="1"/>
</dbReference>
<dbReference type="EMBL" id="JAKUCV010000920">
    <property type="protein sequence ID" value="KAJ4848359.1"/>
    <property type="molecule type" value="Genomic_DNA"/>
</dbReference>
<dbReference type="AlphaFoldDB" id="A0A9Q0GDT1"/>
<dbReference type="OrthoDB" id="366284at2759"/>
<proteinExistence type="predicted"/>
<sequence>MVGKGDVAALLGMPGPWADDHREPSHIYTCKIGGLPDWPFSAKPPLLPPDLLLCSACGTKLCLVAQVYAPVWTADLKVEDRALLVFGCLVPECGNTPLSWRAVRIQRLGSDTESCSVTQEPEPSAPALVPVPVSKPNWLDDETDDEDMDLQALGQAFLQAGSQASHSSTKQTNHRQPETAAKPLPLIPSSPDVDMDTPVLPCFYLYTVEEPSRSDVTSMCANYSALSIKQKQSNDDDDHEKGESWEGEVYEYDKALTADRIYLKFKKRLDANPKQCFRYLYGGKPLLATADVEDPGTCKLCGCSRHYEMQLMPPLIYFLNEAADDRQKHALGNWDLMTLLVYTCSKSCSGTFNNEERTTGGWILAEEAAIVQFEKPLHESGSNELLL</sequence>
<evidence type="ECO:0000313" key="3">
    <source>
        <dbReference type="EMBL" id="KAJ4848359.1"/>
    </source>
</evidence>
<reference evidence="3" key="1">
    <citation type="submission" date="2022-02" db="EMBL/GenBank/DDBJ databases">
        <authorList>
            <person name="Henning P.M."/>
            <person name="McCubbin A.G."/>
            <person name="Shore J.S."/>
        </authorList>
    </citation>
    <scope>NUCLEOTIDE SEQUENCE</scope>
    <source>
        <strain evidence="3">F60SS</strain>
        <tissue evidence="3">Leaves</tissue>
    </source>
</reference>
<dbReference type="PANTHER" id="PTHR47762:SF2">
    <property type="entry name" value="OS04G0640800 PROTEIN"/>
    <property type="match status" value="1"/>
</dbReference>
<dbReference type="Proteomes" id="UP001141552">
    <property type="component" value="Unassembled WGS sequence"/>
</dbReference>
<evidence type="ECO:0000259" key="2">
    <source>
        <dbReference type="Pfam" id="PF04194"/>
    </source>
</evidence>
<reference evidence="3" key="2">
    <citation type="journal article" date="2023" name="Plants (Basel)">
        <title>Annotation of the Turnera subulata (Passifloraceae) Draft Genome Reveals the S-Locus Evolved after the Divergence of Turneroideae from Passifloroideae in a Stepwise Manner.</title>
        <authorList>
            <person name="Henning P.M."/>
            <person name="Roalson E.H."/>
            <person name="Mir W."/>
            <person name="McCubbin A.G."/>
            <person name="Shore J.S."/>
        </authorList>
    </citation>
    <scope>NUCLEOTIDE SEQUENCE</scope>
    <source>
        <strain evidence="3">F60SS</strain>
    </source>
</reference>
<comment type="caution">
    <text evidence="3">The sequence shown here is derived from an EMBL/GenBank/DDBJ whole genome shotgun (WGS) entry which is preliminary data.</text>
</comment>
<accession>A0A9Q0GDT1</accession>
<dbReference type="InterPro" id="IPR007320">
    <property type="entry name" value="PDCD2_C"/>
</dbReference>
<evidence type="ECO:0000313" key="4">
    <source>
        <dbReference type="Proteomes" id="UP001141552"/>
    </source>
</evidence>
<dbReference type="GO" id="GO:0005737">
    <property type="term" value="C:cytoplasm"/>
    <property type="evidence" value="ECO:0007669"/>
    <property type="project" value="InterPro"/>
</dbReference>
<feature type="compositionally biased region" description="Polar residues" evidence="1">
    <location>
        <begin position="161"/>
        <end position="171"/>
    </location>
</feature>
<feature type="compositionally biased region" description="Low complexity" evidence="1">
    <location>
        <begin position="120"/>
        <end position="136"/>
    </location>
</feature>
<protein>
    <recommendedName>
        <fullName evidence="2">Programmed cell death protein 2 C-terminal domain-containing protein</fullName>
    </recommendedName>
</protein>
<gene>
    <name evidence="3" type="ORF">Tsubulata_012738</name>
</gene>
<feature type="domain" description="Programmed cell death protein 2 C-terminal" evidence="2">
    <location>
        <begin position="259"/>
        <end position="372"/>
    </location>
</feature>